<comment type="caution">
    <text evidence="2">The sequence shown here is derived from an EMBL/GenBank/DDBJ whole genome shotgun (WGS) entry which is preliminary data.</text>
</comment>
<sequence>MWGNESLHNIKASIRNGGTTGGALDFEPSNQASVSSSVTGVKSVLGIGEPATEGVCDSGMSTGSGIAPDKTREGVGTQQLQSLEDVSSKINTFLKL</sequence>
<gene>
    <name evidence="2" type="ORF">AKJ63_00010</name>
</gene>
<feature type="region of interest" description="Disordered" evidence="1">
    <location>
        <begin position="52"/>
        <end position="78"/>
    </location>
</feature>
<name>A0A133UCU1_9EURY</name>
<organism evidence="2 3">
    <name type="scientific">candidate division MSBL1 archaeon SCGC-AAA259D18</name>
    <dbReference type="NCBI Taxonomy" id="1698262"/>
    <lineage>
        <taxon>Archaea</taxon>
        <taxon>Methanobacteriati</taxon>
        <taxon>Methanobacteriota</taxon>
        <taxon>candidate division MSBL1</taxon>
    </lineage>
</organism>
<dbReference type="EMBL" id="LHXM01000001">
    <property type="protein sequence ID" value="KXA92006.1"/>
    <property type="molecule type" value="Genomic_DNA"/>
</dbReference>
<proteinExistence type="predicted"/>
<feature type="region of interest" description="Disordered" evidence="1">
    <location>
        <begin position="1"/>
        <end position="32"/>
    </location>
</feature>
<protein>
    <submittedName>
        <fullName evidence="2">Uncharacterized protein</fullName>
    </submittedName>
</protein>
<dbReference type="Proteomes" id="UP000070195">
    <property type="component" value="Unassembled WGS sequence"/>
</dbReference>
<reference evidence="2 3" key="1">
    <citation type="journal article" date="2016" name="Sci. Rep.">
        <title>Metabolic traits of an uncultured archaeal lineage -MSBL1- from brine pools of the Red Sea.</title>
        <authorList>
            <person name="Mwirichia R."/>
            <person name="Alam I."/>
            <person name="Rashid M."/>
            <person name="Vinu M."/>
            <person name="Ba-Alawi W."/>
            <person name="Anthony Kamau A."/>
            <person name="Kamanda Ngugi D."/>
            <person name="Goker M."/>
            <person name="Klenk H.P."/>
            <person name="Bajic V."/>
            <person name="Stingl U."/>
        </authorList>
    </citation>
    <scope>NUCLEOTIDE SEQUENCE [LARGE SCALE GENOMIC DNA]</scope>
    <source>
        <strain evidence="2">SCGC-AAA259D18</strain>
    </source>
</reference>
<evidence type="ECO:0000313" key="2">
    <source>
        <dbReference type="EMBL" id="KXA92006.1"/>
    </source>
</evidence>
<accession>A0A133UCU1</accession>
<dbReference type="AlphaFoldDB" id="A0A133UCU1"/>
<keyword evidence="3" id="KW-1185">Reference proteome</keyword>
<evidence type="ECO:0000256" key="1">
    <source>
        <dbReference type="SAM" id="MobiDB-lite"/>
    </source>
</evidence>
<evidence type="ECO:0000313" key="3">
    <source>
        <dbReference type="Proteomes" id="UP000070195"/>
    </source>
</evidence>